<dbReference type="Proteomes" id="UP001165960">
    <property type="component" value="Unassembled WGS sequence"/>
</dbReference>
<dbReference type="EMBL" id="QTSX02005394">
    <property type="protein sequence ID" value="KAJ9059799.1"/>
    <property type="molecule type" value="Genomic_DNA"/>
</dbReference>
<reference evidence="1" key="1">
    <citation type="submission" date="2022-04" db="EMBL/GenBank/DDBJ databases">
        <title>Genome of the entomopathogenic fungus Entomophthora muscae.</title>
        <authorList>
            <person name="Elya C."/>
            <person name="Lovett B.R."/>
            <person name="Lee E."/>
            <person name="Macias A.M."/>
            <person name="Hajek A.E."/>
            <person name="De Bivort B.L."/>
            <person name="Kasson M.T."/>
            <person name="De Fine Licht H.H."/>
            <person name="Stajich J.E."/>
        </authorList>
    </citation>
    <scope>NUCLEOTIDE SEQUENCE</scope>
    <source>
        <strain evidence="1">Berkeley</strain>
    </source>
</reference>
<protein>
    <submittedName>
        <fullName evidence="1">Uncharacterized protein</fullName>
    </submittedName>
</protein>
<name>A0ACC2SBM9_9FUNG</name>
<organism evidence="1 2">
    <name type="scientific">Entomophthora muscae</name>
    <dbReference type="NCBI Taxonomy" id="34485"/>
    <lineage>
        <taxon>Eukaryota</taxon>
        <taxon>Fungi</taxon>
        <taxon>Fungi incertae sedis</taxon>
        <taxon>Zoopagomycota</taxon>
        <taxon>Entomophthoromycotina</taxon>
        <taxon>Entomophthoromycetes</taxon>
        <taxon>Entomophthorales</taxon>
        <taxon>Entomophthoraceae</taxon>
        <taxon>Entomophthora</taxon>
    </lineage>
</organism>
<accession>A0ACC2SBM9</accession>
<sequence>MVSNKATRASLLTGPGGLTAPNSSRAINSNATNEQVAPIFSSELMTPVLNLHSPSSPDPSANTQPNPNENVSTPTDVMKHHLQEVDPESTPNQIKPVEEES</sequence>
<comment type="caution">
    <text evidence="1">The sequence shown here is derived from an EMBL/GenBank/DDBJ whole genome shotgun (WGS) entry which is preliminary data.</text>
</comment>
<proteinExistence type="predicted"/>
<keyword evidence="2" id="KW-1185">Reference proteome</keyword>
<gene>
    <name evidence="1" type="ORF">DSO57_1037775</name>
</gene>
<evidence type="ECO:0000313" key="2">
    <source>
        <dbReference type="Proteomes" id="UP001165960"/>
    </source>
</evidence>
<evidence type="ECO:0000313" key="1">
    <source>
        <dbReference type="EMBL" id="KAJ9059799.1"/>
    </source>
</evidence>